<keyword evidence="2" id="KW-1185">Reference proteome</keyword>
<comment type="caution">
    <text evidence="1">The sequence shown here is derived from an EMBL/GenBank/DDBJ whole genome shotgun (WGS) entry which is preliminary data.</text>
</comment>
<dbReference type="EMBL" id="WSQA01000019">
    <property type="protein sequence ID" value="MVZ64018.1"/>
    <property type="molecule type" value="Genomic_DNA"/>
</dbReference>
<dbReference type="AlphaFoldDB" id="A0A6N8L747"/>
<dbReference type="Proteomes" id="UP000435036">
    <property type="component" value="Unassembled WGS sequence"/>
</dbReference>
<evidence type="ECO:0000313" key="2">
    <source>
        <dbReference type="Proteomes" id="UP000435036"/>
    </source>
</evidence>
<dbReference type="Gene3D" id="1.20.120.520">
    <property type="entry name" value="nmb1532 protein domain like"/>
    <property type="match status" value="1"/>
</dbReference>
<dbReference type="RefSeq" id="WP_160370737.1">
    <property type="nucleotide sequence ID" value="NZ_WSQA01000019.1"/>
</dbReference>
<sequence length="153" mass="18420">MEEKPLKRHIALQPLSRDHHFSLLLCWKIRRGLNLSIDPDRIGNYLKQVWQHQLAEHFELEEKFVFPLLDASNPDVLDAIADHRLLKWLIMLHPFTHFTLHRIEKNMVTHIRLEERVIFPEIQKIASPEQLELIAKVHDCPMKELEWEDPFWK</sequence>
<protein>
    <submittedName>
        <fullName evidence="1">Hemerythrin domain-containing protein</fullName>
    </submittedName>
</protein>
<reference evidence="1 2" key="1">
    <citation type="submission" date="2019-12" db="EMBL/GenBank/DDBJ databases">
        <authorList>
            <person name="Dong K."/>
        </authorList>
    </citation>
    <scope>NUCLEOTIDE SEQUENCE [LARGE SCALE GENOMIC DNA]</scope>
    <source>
        <strain evidence="1 2">JCM 31225</strain>
    </source>
</reference>
<proteinExistence type="predicted"/>
<evidence type="ECO:0000313" key="1">
    <source>
        <dbReference type="EMBL" id="MVZ64018.1"/>
    </source>
</evidence>
<dbReference type="OrthoDB" id="9793254at2"/>
<gene>
    <name evidence="1" type="ORF">GQF63_18495</name>
</gene>
<organism evidence="1 2">
    <name type="scientific">Sphingobacterium humi</name>
    <dbReference type="NCBI Taxonomy" id="1796905"/>
    <lineage>
        <taxon>Bacteria</taxon>
        <taxon>Pseudomonadati</taxon>
        <taxon>Bacteroidota</taxon>
        <taxon>Sphingobacteriia</taxon>
        <taxon>Sphingobacteriales</taxon>
        <taxon>Sphingobacteriaceae</taxon>
        <taxon>Sphingobacterium</taxon>
    </lineage>
</organism>
<accession>A0A6N8L747</accession>
<name>A0A6N8L747_9SPHI</name>